<dbReference type="SUPFAM" id="SSF52374">
    <property type="entry name" value="Nucleotidylyl transferase"/>
    <property type="match status" value="1"/>
</dbReference>
<dbReference type="GO" id="GO:0004592">
    <property type="term" value="F:pantoate-beta-alanine ligase activity"/>
    <property type="evidence" value="ECO:0007669"/>
    <property type="project" value="UniProtKB-EC"/>
</dbReference>
<dbReference type="NCBIfam" id="TIGR00018">
    <property type="entry name" value="panC"/>
    <property type="match status" value="1"/>
</dbReference>
<protein>
    <recommendedName>
        <fullName evidence="3">pantoate--beta-alanine ligase (AMP-forming)</fullName>
        <ecNumber evidence="3">6.3.2.1</ecNumber>
    </recommendedName>
    <alternativeName>
        <fullName evidence="8">Pantoate-activating enzyme</fullName>
    </alternativeName>
</protein>
<comment type="pathway">
    <text evidence="1">Cofactor biosynthesis; (R)-pantothenate biosynthesis; (R)-pantothenate from (R)-pantoate and beta-alanine: step 1/1.</text>
</comment>
<dbReference type="PANTHER" id="PTHR21299:SF1">
    <property type="entry name" value="PANTOATE--BETA-ALANINE LIGASE"/>
    <property type="match status" value="1"/>
</dbReference>
<dbReference type="InterPro" id="IPR003721">
    <property type="entry name" value="Pantoate_ligase"/>
</dbReference>
<dbReference type="GO" id="GO:0005524">
    <property type="term" value="F:ATP binding"/>
    <property type="evidence" value="ECO:0007669"/>
    <property type="project" value="UniProtKB-KW"/>
</dbReference>
<keyword evidence="7" id="KW-0067">ATP-binding</keyword>
<dbReference type="EC" id="6.3.2.1" evidence="3"/>
<keyword evidence="5" id="KW-0566">Pantothenate biosynthesis</keyword>
<comment type="catalytic activity">
    <reaction evidence="9">
        <text>(R)-pantoate + beta-alanine + ATP = (R)-pantothenate + AMP + diphosphate + H(+)</text>
        <dbReference type="Rhea" id="RHEA:10912"/>
        <dbReference type="ChEBI" id="CHEBI:15378"/>
        <dbReference type="ChEBI" id="CHEBI:15980"/>
        <dbReference type="ChEBI" id="CHEBI:29032"/>
        <dbReference type="ChEBI" id="CHEBI:30616"/>
        <dbReference type="ChEBI" id="CHEBI:33019"/>
        <dbReference type="ChEBI" id="CHEBI:57966"/>
        <dbReference type="ChEBI" id="CHEBI:456215"/>
        <dbReference type="EC" id="6.3.2.1"/>
    </reaction>
</comment>
<dbReference type="Gene3D" id="3.30.1300.10">
    <property type="entry name" value="Pantoate-beta-alanine ligase, C-terminal domain"/>
    <property type="match status" value="1"/>
</dbReference>
<dbReference type="UniPathway" id="UPA00028">
    <property type="reaction ID" value="UER00005"/>
</dbReference>
<reference evidence="10" key="1">
    <citation type="submission" date="2018-06" db="EMBL/GenBank/DDBJ databases">
        <authorList>
            <person name="Zhirakovskaya E."/>
        </authorList>
    </citation>
    <scope>NUCLEOTIDE SEQUENCE</scope>
</reference>
<evidence type="ECO:0000256" key="3">
    <source>
        <dbReference type="ARBA" id="ARBA00012219"/>
    </source>
</evidence>
<gene>
    <name evidence="10" type="ORF">MNBD_GAMMA10-726</name>
</gene>
<evidence type="ECO:0000256" key="6">
    <source>
        <dbReference type="ARBA" id="ARBA00022741"/>
    </source>
</evidence>
<evidence type="ECO:0000256" key="9">
    <source>
        <dbReference type="ARBA" id="ARBA00048258"/>
    </source>
</evidence>
<evidence type="ECO:0000256" key="7">
    <source>
        <dbReference type="ARBA" id="ARBA00022840"/>
    </source>
</evidence>
<dbReference type="EMBL" id="UOFJ01000561">
    <property type="protein sequence ID" value="VAW70956.1"/>
    <property type="molecule type" value="Genomic_DNA"/>
</dbReference>
<proteinExistence type="inferred from homology"/>
<dbReference type="HAMAP" id="MF_00158">
    <property type="entry name" value="PanC"/>
    <property type="match status" value="1"/>
</dbReference>
<dbReference type="PANTHER" id="PTHR21299">
    <property type="entry name" value="CYTIDYLATE KINASE/PANTOATE-BETA-ALANINE LIGASE"/>
    <property type="match status" value="1"/>
</dbReference>
<evidence type="ECO:0000256" key="5">
    <source>
        <dbReference type="ARBA" id="ARBA00022655"/>
    </source>
</evidence>
<keyword evidence="6" id="KW-0547">Nucleotide-binding</keyword>
<evidence type="ECO:0000256" key="2">
    <source>
        <dbReference type="ARBA" id="ARBA00009256"/>
    </source>
</evidence>
<evidence type="ECO:0000256" key="8">
    <source>
        <dbReference type="ARBA" id="ARBA00032806"/>
    </source>
</evidence>
<name>A0A3B0YR58_9ZZZZ</name>
<dbReference type="Gene3D" id="3.40.50.620">
    <property type="entry name" value="HUPs"/>
    <property type="match status" value="1"/>
</dbReference>
<accession>A0A3B0YR58</accession>
<dbReference type="InterPro" id="IPR042176">
    <property type="entry name" value="Pantoate_ligase_C"/>
</dbReference>
<keyword evidence="4 10" id="KW-0436">Ligase</keyword>
<evidence type="ECO:0000256" key="1">
    <source>
        <dbReference type="ARBA" id="ARBA00004990"/>
    </source>
</evidence>
<dbReference type="FunFam" id="3.40.50.620:FF:000013">
    <property type="entry name" value="Pantothenate synthetase"/>
    <property type="match status" value="1"/>
</dbReference>
<evidence type="ECO:0000256" key="4">
    <source>
        <dbReference type="ARBA" id="ARBA00022598"/>
    </source>
</evidence>
<dbReference type="CDD" id="cd00560">
    <property type="entry name" value="PanC"/>
    <property type="match status" value="1"/>
</dbReference>
<organism evidence="10">
    <name type="scientific">hydrothermal vent metagenome</name>
    <dbReference type="NCBI Taxonomy" id="652676"/>
    <lineage>
        <taxon>unclassified sequences</taxon>
        <taxon>metagenomes</taxon>
        <taxon>ecological metagenomes</taxon>
    </lineage>
</organism>
<sequence length="280" mass="31251">MIISKTIDSLNSAVRQWQSGGLSVGFVATMGHLHSGHVSLVKSAQLRCDKVVVSIFVNPLQFNEASDYTSYPETLSEDEEKLKAVKTDLLFLPDRQLMYPQGEQLATKVVVPGKCDELEGAYRPGHFEGVATVVNKLLNMVQPQVAFFGEKDFQQLMLVRKMVADLNMCVEIESVATQREADGLAMSSRNSRLTVEQRSRAADLYKILQQVKRQVKGQQGISDIENQAMEQLRARGFDAEYVSIRHCSDFEPATDKGEKWLVLAAAKLGDVRLIDNLELD</sequence>
<dbReference type="AlphaFoldDB" id="A0A3B0YR58"/>
<evidence type="ECO:0000313" key="10">
    <source>
        <dbReference type="EMBL" id="VAW70956.1"/>
    </source>
</evidence>
<dbReference type="GO" id="GO:0015940">
    <property type="term" value="P:pantothenate biosynthetic process"/>
    <property type="evidence" value="ECO:0007669"/>
    <property type="project" value="UniProtKB-UniPathway"/>
</dbReference>
<dbReference type="GO" id="GO:0005829">
    <property type="term" value="C:cytosol"/>
    <property type="evidence" value="ECO:0007669"/>
    <property type="project" value="TreeGrafter"/>
</dbReference>
<dbReference type="Pfam" id="PF02569">
    <property type="entry name" value="Pantoate_ligase"/>
    <property type="match status" value="1"/>
</dbReference>
<comment type="similarity">
    <text evidence="2">Belongs to the pantothenate synthetase family.</text>
</comment>
<dbReference type="InterPro" id="IPR014729">
    <property type="entry name" value="Rossmann-like_a/b/a_fold"/>
</dbReference>